<reference evidence="11 12" key="1">
    <citation type="submission" date="2024-06" db="EMBL/GenBank/DDBJ databases">
        <title>A chromosome level genome sequence of Diviner's sage (Salvia divinorum).</title>
        <authorList>
            <person name="Ford S.A."/>
            <person name="Ro D.-K."/>
            <person name="Ness R.W."/>
            <person name="Phillips M.A."/>
        </authorList>
    </citation>
    <scope>NUCLEOTIDE SEQUENCE [LARGE SCALE GENOMIC DNA]</scope>
    <source>
        <strain evidence="11">SAF-2024a</strain>
        <tissue evidence="11">Leaf</tissue>
    </source>
</reference>
<dbReference type="GO" id="GO:0016787">
    <property type="term" value="F:hydrolase activity"/>
    <property type="evidence" value="ECO:0007669"/>
    <property type="project" value="UniProtKB-KW"/>
</dbReference>
<name>A0ABD1I830_SALDI</name>
<comment type="caution">
    <text evidence="11">The sequence shown here is derived from an EMBL/GenBank/DDBJ whole genome shotgun (WGS) entry which is preliminary data.</text>
</comment>
<comment type="subcellular location">
    <subcellularLocation>
        <location evidence="1">Endomembrane system</location>
        <topology evidence="1">Multi-pass membrane protein</topology>
    </subcellularLocation>
</comment>
<keyword evidence="3" id="KW-0813">Transport</keyword>
<gene>
    <name evidence="11" type="ORF">AAHA92_06388</name>
</gene>
<dbReference type="EMBL" id="JBEAFC010000003">
    <property type="protein sequence ID" value="KAL1563973.1"/>
    <property type="molecule type" value="Genomic_DNA"/>
</dbReference>
<keyword evidence="8" id="KW-0406">Ion transport</keyword>
<organism evidence="11 12">
    <name type="scientific">Salvia divinorum</name>
    <name type="common">Maria pastora</name>
    <name type="synonym">Diviner's sage</name>
    <dbReference type="NCBI Taxonomy" id="28513"/>
    <lineage>
        <taxon>Eukaryota</taxon>
        <taxon>Viridiplantae</taxon>
        <taxon>Streptophyta</taxon>
        <taxon>Embryophyta</taxon>
        <taxon>Tracheophyta</taxon>
        <taxon>Spermatophyta</taxon>
        <taxon>Magnoliopsida</taxon>
        <taxon>eudicotyledons</taxon>
        <taxon>Gunneridae</taxon>
        <taxon>Pentapetalae</taxon>
        <taxon>asterids</taxon>
        <taxon>lamiids</taxon>
        <taxon>Lamiales</taxon>
        <taxon>Lamiaceae</taxon>
        <taxon>Nepetoideae</taxon>
        <taxon>Mentheae</taxon>
        <taxon>Salviinae</taxon>
        <taxon>Salvia</taxon>
        <taxon>Salvia subgen. Calosphace</taxon>
    </lineage>
</organism>
<keyword evidence="5" id="KW-0460">Magnesium</keyword>
<dbReference type="GO" id="GO:0012505">
    <property type="term" value="C:endomembrane system"/>
    <property type="evidence" value="ECO:0007669"/>
    <property type="project" value="UniProtKB-SubCell"/>
</dbReference>
<dbReference type="InterPro" id="IPR004131">
    <property type="entry name" value="PPase-energised_H-pump"/>
</dbReference>
<dbReference type="GO" id="GO:0009678">
    <property type="term" value="F:diphosphate hydrolysis-driven proton transmembrane transporter activity"/>
    <property type="evidence" value="ECO:0007669"/>
    <property type="project" value="UniProtKB-EC"/>
</dbReference>
<dbReference type="AlphaFoldDB" id="A0ABD1I830"/>
<evidence type="ECO:0000313" key="12">
    <source>
        <dbReference type="Proteomes" id="UP001567538"/>
    </source>
</evidence>
<dbReference type="EC" id="7.1.3.1" evidence="2"/>
<keyword evidence="6" id="KW-1278">Translocase</keyword>
<keyword evidence="9 10" id="KW-0472">Membrane</keyword>
<evidence type="ECO:0000256" key="3">
    <source>
        <dbReference type="ARBA" id="ARBA00022448"/>
    </source>
</evidence>
<evidence type="ECO:0000256" key="1">
    <source>
        <dbReference type="ARBA" id="ARBA00004127"/>
    </source>
</evidence>
<evidence type="ECO:0000256" key="5">
    <source>
        <dbReference type="ARBA" id="ARBA00022842"/>
    </source>
</evidence>
<evidence type="ECO:0000256" key="9">
    <source>
        <dbReference type="ARBA" id="ARBA00023136"/>
    </source>
</evidence>
<evidence type="ECO:0000256" key="10">
    <source>
        <dbReference type="SAM" id="Phobius"/>
    </source>
</evidence>
<feature type="transmembrane region" description="Helical" evidence="10">
    <location>
        <begin position="42"/>
        <end position="59"/>
    </location>
</feature>
<dbReference type="Proteomes" id="UP001567538">
    <property type="component" value="Unassembled WGS sequence"/>
</dbReference>
<keyword evidence="4 10" id="KW-0812">Transmembrane</keyword>
<evidence type="ECO:0000256" key="6">
    <source>
        <dbReference type="ARBA" id="ARBA00022967"/>
    </source>
</evidence>
<feature type="transmembrane region" description="Helical" evidence="10">
    <location>
        <begin position="164"/>
        <end position="186"/>
    </location>
</feature>
<evidence type="ECO:0000256" key="7">
    <source>
        <dbReference type="ARBA" id="ARBA00022989"/>
    </source>
</evidence>
<evidence type="ECO:0000256" key="4">
    <source>
        <dbReference type="ARBA" id="ARBA00022692"/>
    </source>
</evidence>
<dbReference type="PANTHER" id="PTHR31998">
    <property type="entry name" value="K(+)-INSENSITIVE PYROPHOSPHATE-ENERGIZED PROTON PUMP"/>
    <property type="match status" value="1"/>
</dbReference>
<protein>
    <recommendedName>
        <fullName evidence="2">H(+)-exporting diphosphatase</fullName>
        <ecNumber evidence="2">7.1.3.1</ecNumber>
    </recommendedName>
</protein>
<keyword evidence="11" id="KW-0378">Hydrolase</keyword>
<feature type="transmembrane region" description="Helical" evidence="10">
    <location>
        <begin position="288"/>
        <end position="308"/>
    </location>
</feature>
<feature type="transmembrane region" description="Helical" evidence="10">
    <location>
        <begin position="79"/>
        <end position="97"/>
    </location>
</feature>
<dbReference type="Pfam" id="PF03030">
    <property type="entry name" value="H_PPase"/>
    <property type="match status" value="2"/>
</dbReference>
<evidence type="ECO:0000313" key="11">
    <source>
        <dbReference type="EMBL" id="KAL1563973.1"/>
    </source>
</evidence>
<keyword evidence="7 10" id="KW-1133">Transmembrane helix</keyword>
<feature type="transmembrane region" description="Helical" evidence="10">
    <location>
        <begin position="207"/>
        <end position="224"/>
    </location>
</feature>
<sequence length="428" mass="47881">MMIWRWRPRTFPNLRRIPYAQLILEAIRDGAGGFFRTQYGTISKMVVLLGLVIMIIYLLRSTNPQQESSGLGRATTAYITVASFLLGAIYSGVAGYVEMCKCLSVKCIKTNCNRNIIDSTGSLKVTDCGTGIPEDDRRNLLIWLETMLVIVVLERRKIEDPYGFILFLLVVHAFDLVISSVGIFSLHNTLESVAFSVLEDPMDILQKGYSVTILLFVSSCNFWFVHTLDVVYGTSTYCMAELFLVWFGRDHYRLSLSQHIEHISWARLRVWLMGLEVQLVDCSGKISLEVFIGGLLGSMLIFLFSAWACATVGRSAQEVVNEVRRQFIKRPGIMDYKEKPYYGRSVGIVFRVLGYYTSKTLLGAKVVASMLIFTTASGILMALFLNIAGGAWDNEKKCIEIGAMGGKGSECHKAAVTGVTCIFQELIF</sequence>
<keyword evidence="12" id="KW-1185">Reference proteome</keyword>
<accession>A0ABD1I830</accession>
<proteinExistence type="predicted"/>
<evidence type="ECO:0000256" key="8">
    <source>
        <dbReference type="ARBA" id="ARBA00023065"/>
    </source>
</evidence>
<evidence type="ECO:0000256" key="2">
    <source>
        <dbReference type="ARBA" id="ARBA00013242"/>
    </source>
</evidence>
<feature type="transmembrane region" description="Helical" evidence="10">
    <location>
        <begin position="366"/>
        <end position="387"/>
    </location>
</feature>